<dbReference type="Proteomes" id="UP000325313">
    <property type="component" value="Unassembled WGS sequence"/>
</dbReference>
<gene>
    <name evidence="2" type="ORF">PGTUg99_036300</name>
</gene>
<evidence type="ECO:0000256" key="1">
    <source>
        <dbReference type="SAM" id="MobiDB-lite"/>
    </source>
</evidence>
<dbReference type="AlphaFoldDB" id="A0A5B0SGE2"/>
<protein>
    <submittedName>
        <fullName evidence="2">Uncharacterized protein</fullName>
    </submittedName>
</protein>
<accession>A0A5B0SGE2</accession>
<name>A0A5B0SGE2_PUCGR</name>
<evidence type="ECO:0000313" key="3">
    <source>
        <dbReference type="Proteomes" id="UP000325313"/>
    </source>
</evidence>
<dbReference type="EMBL" id="VDEP01000035">
    <property type="protein sequence ID" value="KAA1136605.1"/>
    <property type="molecule type" value="Genomic_DNA"/>
</dbReference>
<comment type="caution">
    <text evidence="2">The sequence shown here is derived from an EMBL/GenBank/DDBJ whole genome shotgun (WGS) entry which is preliminary data.</text>
</comment>
<evidence type="ECO:0000313" key="2">
    <source>
        <dbReference type="EMBL" id="KAA1136605.1"/>
    </source>
</evidence>
<reference evidence="2 3" key="1">
    <citation type="submission" date="2019-05" db="EMBL/GenBank/DDBJ databases">
        <title>Emergence of the Ug99 lineage of the wheat stem rust pathogen through somatic hybridization.</title>
        <authorList>
            <person name="Li F."/>
            <person name="Upadhyaya N.M."/>
            <person name="Sperschneider J."/>
            <person name="Matny O."/>
            <person name="Nguyen-Phuc H."/>
            <person name="Mago R."/>
            <person name="Raley C."/>
            <person name="Miller M.E."/>
            <person name="Silverstein K.A.T."/>
            <person name="Henningsen E."/>
            <person name="Hirsch C.D."/>
            <person name="Visser B."/>
            <person name="Pretorius Z.A."/>
            <person name="Steffenson B.J."/>
            <person name="Schwessinger B."/>
            <person name="Dodds P.N."/>
            <person name="Figueroa M."/>
        </authorList>
    </citation>
    <scope>NUCLEOTIDE SEQUENCE [LARGE SCALE GENOMIC DNA]</scope>
    <source>
        <strain evidence="2 3">Ug99</strain>
    </source>
</reference>
<organism evidence="2 3">
    <name type="scientific">Puccinia graminis f. sp. tritici</name>
    <dbReference type="NCBI Taxonomy" id="56615"/>
    <lineage>
        <taxon>Eukaryota</taxon>
        <taxon>Fungi</taxon>
        <taxon>Dikarya</taxon>
        <taxon>Basidiomycota</taxon>
        <taxon>Pucciniomycotina</taxon>
        <taxon>Pucciniomycetes</taxon>
        <taxon>Pucciniales</taxon>
        <taxon>Pucciniaceae</taxon>
        <taxon>Puccinia</taxon>
    </lineage>
</organism>
<sequence>MIFLLVHLPSSFESASVEERRSEVWASARLRARAVDTPPKDCPGPKCKSSAAGGSANEEESVLLYKARSICLGMNPHITQEKTIPPLLLV</sequence>
<proteinExistence type="predicted"/>
<feature type="region of interest" description="Disordered" evidence="1">
    <location>
        <begin position="36"/>
        <end position="55"/>
    </location>
</feature>